<proteinExistence type="predicted"/>
<dbReference type="EMBL" id="KT033470">
    <property type="protein sequence ID" value="ALL42392.1"/>
    <property type="molecule type" value="Genomic_DNA"/>
</dbReference>
<dbReference type="RefSeq" id="WP_236762771.1">
    <property type="nucleotide sequence ID" value="NZ_KT033470.1"/>
</dbReference>
<keyword evidence="1" id="KW-0614">Plasmid</keyword>
<reference evidence="1" key="1">
    <citation type="submission" date="2015-06" db="EMBL/GenBank/DDBJ databases">
        <title>Antimicrobial resistance-carrying plasmid pAsa4 variants found in Aeromonas salmonicida subsp. salmonicida: general architecture, construction blocks and gene elimination.</title>
        <authorList>
            <person name="Tanaka K.H."/>
            <person name="Vincent A.T."/>
            <person name="Trudel M.V."/>
            <person name="Paquet V.E."/>
            <person name="Frenette M."/>
            <person name="Charette S.J."/>
        </authorList>
    </citation>
    <scope>NUCLEOTIDE SEQUENCE</scope>
    <source>
        <strain evidence="1">JF2267</strain>
        <plasmid evidence="1">pAsa4c</plasmid>
    </source>
</reference>
<organism evidence="1">
    <name type="scientific">Aeromonas salmonicida subsp. salmonicida</name>
    <dbReference type="NCBI Taxonomy" id="29491"/>
    <lineage>
        <taxon>Bacteria</taxon>
        <taxon>Pseudomonadati</taxon>
        <taxon>Pseudomonadota</taxon>
        <taxon>Gammaproteobacteria</taxon>
        <taxon>Aeromonadales</taxon>
        <taxon>Aeromonadaceae</taxon>
        <taxon>Aeromonas</taxon>
    </lineage>
</organism>
<name>A0A189PGU3_AERSS</name>
<accession>A0A189PGU3</accession>
<geneLocation type="plasmid" evidence="1">
    <name>pAsa4c</name>
</geneLocation>
<evidence type="ECO:0000313" key="1">
    <source>
        <dbReference type="EMBL" id="ALL42392.1"/>
    </source>
</evidence>
<protein>
    <submittedName>
        <fullName evidence="1">Uncharacterized protein</fullName>
    </submittedName>
</protein>
<dbReference type="AlphaFoldDB" id="A0A189PGU3"/>
<sequence>MVYLPLTAIRGKIMIEVTTEYHITNSDLDELPIYKCKGTCKKVWWRGDIEQAPFGVQLNCPMCGGALSSAKEHLDFKITRFQPGEKLMPNSPIRINHSSNLLEEFIPLREKYGWR</sequence>